<organism evidence="1 2">
    <name type="scientific">Scyliorhinus torazame</name>
    <name type="common">Cloudy catshark</name>
    <name type="synonym">Catulus torazame</name>
    <dbReference type="NCBI Taxonomy" id="75743"/>
    <lineage>
        <taxon>Eukaryota</taxon>
        <taxon>Metazoa</taxon>
        <taxon>Chordata</taxon>
        <taxon>Craniata</taxon>
        <taxon>Vertebrata</taxon>
        <taxon>Chondrichthyes</taxon>
        <taxon>Elasmobranchii</taxon>
        <taxon>Galeomorphii</taxon>
        <taxon>Galeoidea</taxon>
        <taxon>Carcharhiniformes</taxon>
        <taxon>Scyliorhinidae</taxon>
        <taxon>Scyliorhinus</taxon>
    </lineage>
</organism>
<accession>A0A401P6I1</accession>
<dbReference type="STRING" id="75743.A0A401P6I1"/>
<proteinExistence type="predicted"/>
<comment type="caution">
    <text evidence="1">The sequence shown here is derived from an EMBL/GenBank/DDBJ whole genome shotgun (WGS) entry which is preliminary data.</text>
</comment>
<protein>
    <submittedName>
        <fullName evidence="1">Uncharacterized protein</fullName>
    </submittedName>
</protein>
<evidence type="ECO:0000313" key="2">
    <source>
        <dbReference type="Proteomes" id="UP000288216"/>
    </source>
</evidence>
<dbReference type="Proteomes" id="UP000288216">
    <property type="component" value="Unassembled WGS sequence"/>
</dbReference>
<dbReference type="OrthoDB" id="8931680at2759"/>
<dbReference type="EMBL" id="BFAA01007255">
    <property type="protein sequence ID" value="GCB68735.1"/>
    <property type="molecule type" value="Genomic_DNA"/>
</dbReference>
<gene>
    <name evidence="1" type="ORF">scyTo_0013867</name>
</gene>
<name>A0A401P6I1_SCYTO</name>
<evidence type="ECO:0000313" key="1">
    <source>
        <dbReference type="EMBL" id="GCB68735.1"/>
    </source>
</evidence>
<reference evidence="1 2" key="1">
    <citation type="journal article" date="2018" name="Nat. Ecol. Evol.">
        <title>Shark genomes provide insights into elasmobranch evolution and the origin of vertebrates.</title>
        <authorList>
            <person name="Hara Y"/>
            <person name="Yamaguchi K"/>
            <person name="Onimaru K"/>
            <person name="Kadota M"/>
            <person name="Koyanagi M"/>
            <person name="Keeley SD"/>
            <person name="Tatsumi K"/>
            <person name="Tanaka K"/>
            <person name="Motone F"/>
            <person name="Kageyama Y"/>
            <person name="Nozu R"/>
            <person name="Adachi N"/>
            <person name="Nishimura O"/>
            <person name="Nakagawa R"/>
            <person name="Tanegashima C"/>
            <person name="Kiyatake I"/>
            <person name="Matsumoto R"/>
            <person name="Murakumo K"/>
            <person name="Nishida K"/>
            <person name="Terakita A"/>
            <person name="Kuratani S"/>
            <person name="Sato K"/>
            <person name="Hyodo S Kuraku.S."/>
        </authorList>
    </citation>
    <scope>NUCLEOTIDE SEQUENCE [LARGE SCALE GENOMIC DNA]</scope>
</reference>
<keyword evidence="2" id="KW-1185">Reference proteome</keyword>
<dbReference type="AlphaFoldDB" id="A0A401P6I1"/>
<dbReference type="OMA" id="AMEMACH"/>
<sequence>SFSPNVSLSRIHIDKEHSISDRKNKQAAMDVCHHHEAKPNRSKARQASGCLRHGSQSRKAVGAACLLVGAAATGPTLGYMVTSSTAPPSETAPLDFTELGVQSADSCQGADITGYNSFDCEAMDPDFNMFDFGGFAF</sequence>
<feature type="non-terminal residue" evidence="1">
    <location>
        <position position="1"/>
    </location>
</feature>